<evidence type="ECO:0000313" key="1">
    <source>
        <dbReference type="EMBL" id="CAK9277492.1"/>
    </source>
</evidence>
<dbReference type="Proteomes" id="UP001497444">
    <property type="component" value="Chromosome 8"/>
</dbReference>
<dbReference type="EMBL" id="OZ020103">
    <property type="protein sequence ID" value="CAK9277492.1"/>
    <property type="molecule type" value="Genomic_DNA"/>
</dbReference>
<accession>A0ABP0XEE3</accession>
<evidence type="ECO:0000313" key="2">
    <source>
        <dbReference type="Proteomes" id="UP001497444"/>
    </source>
</evidence>
<sequence length="66" mass="7262">MSLLGMSLSTRYKFETSSARKRGAGTQQMDYEVNGRLNITAPAGLQAHLEMGLMARVLEADITEED</sequence>
<proteinExistence type="predicted"/>
<reference evidence="1" key="1">
    <citation type="submission" date="2024-02" db="EMBL/GenBank/DDBJ databases">
        <authorList>
            <consortium name="ELIXIR-Norway"/>
            <consortium name="Elixir Norway"/>
        </authorList>
    </citation>
    <scope>NUCLEOTIDE SEQUENCE</scope>
</reference>
<organism evidence="1 2">
    <name type="scientific">Sphagnum jensenii</name>
    <dbReference type="NCBI Taxonomy" id="128206"/>
    <lineage>
        <taxon>Eukaryota</taxon>
        <taxon>Viridiplantae</taxon>
        <taxon>Streptophyta</taxon>
        <taxon>Embryophyta</taxon>
        <taxon>Bryophyta</taxon>
        <taxon>Sphagnophytina</taxon>
        <taxon>Sphagnopsida</taxon>
        <taxon>Sphagnales</taxon>
        <taxon>Sphagnaceae</taxon>
        <taxon>Sphagnum</taxon>
    </lineage>
</organism>
<name>A0ABP0XEE3_9BRYO</name>
<gene>
    <name evidence="1" type="ORF">CSSPJE1EN1_LOCUS22970</name>
</gene>
<keyword evidence="2" id="KW-1185">Reference proteome</keyword>
<protein>
    <submittedName>
        <fullName evidence="1">Uncharacterized protein</fullName>
    </submittedName>
</protein>